<dbReference type="InterPro" id="IPR050482">
    <property type="entry name" value="Sensor_HK_TwoCompSys"/>
</dbReference>
<dbReference type="RefSeq" id="WP_075123511.1">
    <property type="nucleotide sequence ID" value="NZ_MSIE01000001.1"/>
</dbReference>
<dbReference type="InterPro" id="IPR036890">
    <property type="entry name" value="HATPase_C_sf"/>
</dbReference>
<proteinExistence type="predicted"/>
<keyword evidence="5" id="KW-0547">Nucleotide-binding</keyword>
<dbReference type="GO" id="GO:0000155">
    <property type="term" value="F:phosphorelay sensor kinase activity"/>
    <property type="evidence" value="ECO:0007669"/>
    <property type="project" value="InterPro"/>
</dbReference>
<dbReference type="AlphaFoldDB" id="A0A1Q8CYP1"/>
<keyword evidence="12" id="KW-1185">Reference proteome</keyword>
<gene>
    <name evidence="11" type="ORF">BU204_00700</name>
</gene>
<organism evidence="11 12">
    <name type="scientific">Actinophytocola xanthii</name>
    <dbReference type="NCBI Taxonomy" id="1912961"/>
    <lineage>
        <taxon>Bacteria</taxon>
        <taxon>Bacillati</taxon>
        <taxon>Actinomycetota</taxon>
        <taxon>Actinomycetes</taxon>
        <taxon>Pseudonocardiales</taxon>
        <taxon>Pseudonocardiaceae</taxon>
    </lineage>
</organism>
<keyword evidence="3" id="KW-0597">Phosphoprotein</keyword>
<keyword evidence="7" id="KW-0067">ATP-binding</keyword>
<evidence type="ECO:0000313" key="12">
    <source>
        <dbReference type="Proteomes" id="UP000185596"/>
    </source>
</evidence>
<keyword evidence="4" id="KW-0808">Transferase</keyword>
<dbReference type="Pfam" id="PF07730">
    <property type="entry name" value="HisKA_3"/>
    <property type="match status" value="1"/>
</dbReference>
<dbReference type="GO" id="GO:0016020">
    <property type="term" value="C:membrane"/>
    <property type="evidence" value="ECO:0007669"/>
    <property type="project" value="InterPro"/>
</dbReference>
<dbReference type="Gene3D" id="3.30.565.10">
    <property type="entry name" value="Histidine kinase-like ATPase, C-terminal domain"/>
    <property type="match status" value="1"/>
</dbReference>
<evidence type="ECO:0000256" key="2">
    <source>
        <dbReference type="ARBA" id="ARBA00012438"/>
    </source>
</evidence>
<dbReference type="EC" id="2.7.13.3" evidence="2"/>
<dbReference type="Gene3D" id="1.20.5.1930">
    <property type="match status" value="1"/>
</dbReference>
<comment type="catalytic activity">
    <reaction evidence="1">
        <text>ATP + protein L-histidine = ADP + protein N-phospho-L-histidine.</text>
        <dbReference type="EC" id="2.7.13.3"/>
    </reaction>
</comment>
<keyword evidence="9" id="KW-0472">Membrane</keyword>
<comment type="caution">
    <text evidence="11">The sequence shown here is derived from an EMBL/GenBank/DDBJ whole genome shotgun (WGS) entry which is preliminary data.</text>
</comment>
<evidence type="ECO:0000256" key="7">
    <source>
        <dbReference type="ARBA" id="ARBA00022840"/>
    </source>
</evidence>
<reference evidence="11 12" key="1">
    <citation type="submission" date="2016-12" db="EMBL/GenBank/DDBJ databases">
        <title>The draft genome sequence of Actinophytocola sp. 11-183.</title>
        <authorList>
            <person name="Wang W."/>
            <person name="Yuan L."/>
        </authorList>
    </citation>
    <scope>NUCLEOTIDE SEQUENCE [LARGE SCALE GENOMIC DNA]</scope>
    <source>
        <strain evidence="11 12">11-183</strain>
    </source>
</reference>
<accession>A0A1Q8CYP1</accession>
<dbReference type="GO" id="GO:0005524">
    <property type="term" value="F:ATP binding"/>
    <property type="evidence" value="ECO:0007669"/>
    <property type="project" value="UniProtKB-KW"/>
</dbReference>
<dbReference type="EMBL" id="MSIE01000001">
    <property type="protein sequence ID" value="OLF19477.1"/>
    <property type="molecule type" value="Genomic_DNA"/>
</dbReference>
<evidence type="ECO:0000259" key="10">
    <source>
        <dbReference type="Pfam" id="PF07730"/>
    </source>
</evidence>
<sequence>MLLDPLVRPSTYRRWVYLILGGAVLVPFMLLAAMVLPSVLPVAVQREPGLVVLTTVLLVLGLMVPMSFIPAVRVIEGTAARELLGDRVPEHAARRATSWSERWRSATWFVVHLVVGGLVGALTLALPPAVALSVAVPFTGSMRLLDIPLRFPTGWASAWVPAVSLLSLVLLVYLVAASGAVLARLAAPLLGPTTAERLAELSRRTERLTERNRLARELHDSVGHALSVVTIQASAARRVIDSDPAFARRALGAIEESARTALEDLDHVLGLLREERTPDDPQWTLADLNVLLDKTRLAGVVVSSTVEGSVADLPPVVSREAYRIVQEGLTNVLRHAGKVPAELRLAADADRFELDLSNPLGLGAATRNGGGHGLRGMRERVAVLRGEMSAGPERDRWAVRVSIPLRTTQRAARG</sequence>
<evidence type="ECO:0000256" key="4">
    <source>
        <dbReference type="ARBA" id="ARBA00022679"/>
    </source>
</evidence>
<evidence type="ECO:0000256" key="8">
    <source>
        <dbReference type="ARBA" id="ARBA00023012"/>
    </source>
</evidence>
<dbReference type="GO" id="GO:0046983">
    <property type="term" value="F:protein dimerization activity"/>
    <property type="evidence" value="ECO:0007669"/>
    <property type="project" value="InterPro"/>
</dbReference>
<protein>
    <recommendedName>
        <fullName evidence="2">histidine kinase</fullName>
        <ecNumber evidence="2">2.7.13.3</ecNumber>
    </recommendedName>
</protein>
<evidence type="ECO:0000313" key="11">
    <source>
        <dbReference type="EMBL" id="OLF19477.1"/>
    </source>
</evidence>
<evidence type="ECO:0000256" key="3">
    <source>
        <dbReference type="ARBA" id="ARBA00022553"/>
    </source>
</evidence>
<dbReference type="CDD" id="cd16917">
    <property type="entry name" value="HATPase_UhpB-NarQ-NarX-like"/>
    <property type="match status" value="1"/>
</dbReference>
<dbReference type="PANTHER" id="PTHR24421:SF10">
    <property type="entry name" value="NITRATE_NITRITE SENSOR PROTEIN NARQ"/>
    <property type="match status" value="1"/>
</dbReference>
<keyword evidence="8" id="KW-0902">Two-component regulatory system</keyword>
<dbReference type="InterPro" id="IPR011712">
    <property type="entry name" value="Sig_transdc_His_kin_sub3_dim/P"/>
</dbReference>
<feature type="transmembrane region" description="Helical" evidence="9">
    <location>
        <begin position="15"/>
        <end position="36"/>
    </location>
</feature>
<keyword evidence="6 11" id="KW-0418">Kinase</keyword>
<dbReference type="STRING" id="1912961.BU204_00700"/>
<keyword evidence="9" id="KW-0812">Transmembrane</keyword>
<dbReference type="Proteomes" id="UP000185596">
    <property type="component" value="Unassembled WGS sequence"/>
</dbReference>
<evidence type="ECO:0000256" key="6">
    <source>
        <dbReference type="ARBA" id="ARBA00022777"/>
    </source>
</evidence>
<evidence type="ECO:0000256" key="9">
    <source>
        <dbReference type="SAM" id="Phobius"/>
    </source>
</evidence>
<feature type="transmembrane region" description="Helical" evidence="9">
    <location>
        <begin position="158"/>
        <end position="183"/>
    </location>
</feature>
<feature type="domain" description="Signal transduction histidine kinase subgroup 3 dimerisation and phosphoacceptor" evidence="10">
    <location>
        <begin position="210"/>
        <end position="275"/>
    </location>
</feature>
<feature type="transmembrane region" description="Helical" evidence="9">
    <location>
        <begin position="109"/>
        <end position="138"/>
    </location>
</feature>
<dbReference type="PANTHER" id="PTHR24421">
    <property type="entry name" value="NITRATE/NITRITE SENSOR PROTEIN NARX-RELATED"/>
    <property type="match status" value="1"/>
</dbReference>
<name>A0A1Q8CYP1_9PSEU</name>
<keyword evidence="9" id="KW-1133">Transmembrane helix</keyword>
<feature type="transmembrane region" description="Helical" evidence="9">
    <location>
        <begin position="48"/>
        <end position="72"/>
    </location>
</feature>
<evidence type="ECO:0000256" key="5">
    <source>
        <dbReference type="ARBA" id="ARBA00022741"/>
    </source>
</evidence>
<evidence type="ECO:0000256" key="1">
    <source>
        <dbReference type="ARBA" id="ARBA00000085"/>
    </source>
</evidence>